<evidence type="ECO:0000313" key="1">
    <source>
        <dbReference type="EMBL" id="NIF20140.1"/>
    </source>
</evidence>
<name>A0ABX0RA66_9GAMM</name>
<dbReference type="InterPro" id="IPR029470">
    <property type="entry name" value="PDDEXK_4"/>
</dbReference>
<sequence>MLTDELSVEFIKSLRGISLKEDVEFNFFDLGGAGYLENPTSDLMALFMGGNKTISPWLLKALLCCLDENFNVDEIDFTSVELLREARTEDGKYLDILIKHDDFIVGIEHKVQADTYNPFPSYVNLIKTYGGNNQRLFRCIIKPDTNAALGVDDWQLINYSLLVEKATQRLGIEMLNEGLNKWNVFYQEFLHHLKTLSGKKMNNTSDENVDFVTENFTSLIKSVQLLEMYQHAITEEAKRTVAAVLPDTQITTSINNWKDHYKAIHLMPGCWGQGNTGVTLVYRPATGGRDAAEFYVNGWIHADDYPNIKALKEEVQALLSNGKFIPEASTEDYEVSLSEKSQLLELSFWGLTRHKTDGLVLLRAMTEWVDGKVRV</sequence>
<keyword evidence="2" id="KW-1185">Reference proteome</keyword>
<gene>
    <name evidence="1" type="ORF">F3J40_00720</name>
</gene>
<accession>A0ABX0RA66</accession>
<protein>
    <submittedName>
        <fullName evidence="1">PD-(D/E)XK nuclease superfamily protein</fullName>
    </submittedName>
</protein>
<evidence type="ECO:0000313" key="2">
    <source>
        <dbReference type="Proteomes" id="UP001515683"/>
    </source>
</evidence>
<dbReference type="Proteomes" id="UP001515683">
    <property type="component" value="Unassembled WGS sequence"/>
</dbReference>
<dbReference type="Pfam" id="PF14281">
    <property type="entry name" value="PDDEXK_4"/>
    <property type="match status" value="1"/>
</dbReference>
<organism evidence="1 2">
    <name type="scientific">Candidatus Pantoea multigeneris</name>
    <dbReference type="NCBI Taxonomy" id="2608357"/>
    <lineage>
        <taxon>Bacteria</taxon>
        <taxon>Pseudomonadati</taxon>
        <taxon>Pseudomonadota</taxon>
        <taxon>Gammaproteobacteria</taxon>
        <taxon>Enterobacterales</taxon>
        <taxon>Erwiniaceae</taxon>
        <taxon>Pantoea</taxon>
    </lineage>
</organism>
<comment type="caution">
    <text evidence="1">The sequence shown here is derived from an EMBL/GenBank/DDBJ whole genome shotgun (WGS) entry which is preliminary data.</text>
</comment>
<proteinExistence type="predicted"/>
<reference evidence="1 2" key="1">
    <citation type="journal article" date="2019" name="bioRxiv">
        <title>Bacteria contribute to plant secondary compound degradation in a generalist herbivore system.</title>
        <authorList>
            <person name="Francoeur C.B."/>
            <person name="Khadempour L."/>
            <person name="Moreira-Soto R.D."/>
            <person name="Gotting K."/>
            <person name="Book A.J."/>
            <person name="Pinto-Tomas A.A."/>
            <person name="Keefover-Ring K."/>
            <person name="Currie C.R."/>
        </authorList>
    </citation>
    <scope>NUCLEOTIDE SEQUENCE [LARGE SCALE GENOMIC DNA]</scope>
    <source>
        <strain evidence="1">Acro-835</strain>
    </source>
</reference>
<dbReference type="EMBL" id="VWXF01000001">
    <property type="protein sequence ID" value="NIF20140.1"/>
    <property type="molecule type" value="Genomic_DNA"/>
</dbReference>
<dbReference type="RefSeq" id="WP_167011974.1">
    <property type="nucleotide sequence ID" value="NZ_VWXF01000001.1"/>
</dbReference>